<comment type="caution">
    <text evidence="3">The sequence shown here is derived from an EMBL/GenBank/DDBJ whole genome shotgun (WGS) entry which is preliminary data.</text>
</comment>
<reference evidence="3 4" key="1">
    <citation type="submission" date="2015-11" db="EMBL/GenBank/DDBJ databases">
        <title>Genomic analysis of 38 Legionella species identifies large and diverse effector repertoires.</title>
        <authorList>
            <person name="Burstein D."/>
            <person name="Amaro F."/>
            <person name="Zusman T."/>
            <person name="Lifshitz Z."/>
            <person name="Cohen O."/>
            <person name="Gilbert J.A."/>
            <person name="Pupko T."/>
            <person name="Shuman H.A."/>
            <person name="Segal G."/>
        </authorList>
    </citation>
    <scope>NUCLEOTIDE SEQUENCE [LARGE SCALE GENOMIC DNA]</scope>
    <source>
        <strain evidence="3 4">Mt.St.Helens-4</strain>
    </source>
</reference>
<dbReference type="Proteomes" id="UP000054621">
    <property type="component" value="Unassembled WGS sequence"/>
</dbReference>
<dbReference type="EMBL" id="LNYV01000029">
    <property type="protein sequence ID" value="KTD56946.1"/>
    <property type="molecule type" value="Genomic_DNA"/>
</dbReference>
<feature type="region of interest" description="Disordered" evidence="1">
    <location>
        <begin position="38"/>
        <end position="61"/>
    </location>
</feature>
<name>A0A0W0YJB0_9GAMM</name>
<dbReference type="RefSeq" id="WP_027271900.1">
    <property type="nucleotide sequence ID" value="NZ_CAAAJE010000027.1"/>
</dbReference>
<evidence type="ECO:0000256" key="2">
    <source>
        <dbReference type="SAM" id="Phobius"/>
    </source>
</evidence>
<evidence type="ECO:0000313" key="4">
    <source>
        <dbReference type="Proteomes" id="UP000054621"/>
    </source>
</evidence>
<sequence length="61" mass="6686">MALVWEQGTAMTAIKLFKRITVIIYFLGATLLLGSCAKNSNPNTQNVGVGEEYGSSDYGWR</sequence>
<keyword evidence="2" id="KW-0472">Membrane</keyword>
<proteinExistence type="predicted"/>
<keyword evidence="2" id="KW-0812">Transmembrane</keyword>
<feature type="transmembrane region" description="Helical" evidence="2">
    <location>
        <begin position="20"/>
        <end position="37"/>
    </location>
</feature>
<evidence type="ECO:0000313" key="3">
    <source>
        <dbReference type="EMBL" id="KTD56946.1"/>
    </source>
</evidence>
<dbReference type="AlphaFoldDB" id="A0A0W0YJB0"/>
<protein>
    <submittedName>
        <fullName evidence="3">Uncharacterized protein</fullName>
    </submittedName>
</protein>
<dbReference type="PATRIC" id="fig|28087.4.peg.2062"/>
<feature type="compositionally biased region" description="Polar residues" evidence="1">
    <location>
        <begin position="38"/>
        <end position="47"/>
    </location>
</feature>
<dbReference type="STRING" id="28087.Lsai_1923"/>
<accession>A0A0W0YJB0</accession>
<keyword evidence="2" id="KW-1133">Transmembrane helix</keyword>
<gene>
    <name evidence="3" type="ORF">Lsai_1923</name>
</gene>
<organism evidence="3 4">
    <name type="scientific">Legionella sainthelensi</name>
    <dbReference type="NCBI Taxonomy" id="28087"/>
    <lineage>
        <taxon>Bacteria</taxon>
        <taxon>Pseudomonadati</taxon>
        <taxon>Pseudomonadota</taxon>
        <taxon>Gammaproteobacteria</taxon>
        <taxon>Legionellales</taxon>
        <taxon>Legionellaceae</taxon>
        <taxon>Legionella</taxon>
    </lineage>
</organism>
<dbReference type="OrthoDB" id="9925015at2"/>
<evidence type="ECO:0000256" key="1">
    <source>
        <dbReference type="SAM" id="MobiDB-lite"/>
    </source>
</evidence>